<dbReference type="InterPro" id="IPR025404">
    <property type="entry name" value="DUF4130"/>
</dbReference>
<feature type="domain" description="DUF4130" evidence="1">
    <location>
        <begin position="5"/>
        <end position="49"/>
    </location>
</feature>
<dbReference type="AlphaFoldDB" id="A0A5C7A1K5"/>
<dbReference type="OrthoDB" id="5290748at2"/>
<gene>
    <name evidence="2" type="ORF">ES724_04940</name>
</gene>
<reference evidence="2 3" key="1">
    <citation type="submission" date="2019-08" db="EMBL/GenBank/DDBJ databases">
        <title>Genome sequence of Gillisia hiemivivida IC154 (type strain).</title>
        <authorList>
            <person name="Bowman J.P."/>
        </authorList>
    </citation>
    <scope>NUCLEOTIDE SEQUENCE [LARGE SCALE GENOMIC DNA]</scope>
    <source>
        <strain evidence="2 3">IC154</strain>
    </source>
</reference>
<proteinExistence type="predicted"/>
<evidence type="ECO:0000259" key="1">
    <source>
        <dbReference type="Pfam" id="PF13566"/>
    </source>
</evidence>
<dbReference type="EMBL" id="VORY01000003">
    <property type="protein sequence ID" value="TXD94820.1"/>
    <property type="molecule type" value="Genomic_DNA"/>
</dbReference>
<evidence type="ECO:0000313" key="3">
    <source>
        <dbReference type="Proteomes" id="UP000321367"/>
    </source>
</evidence>
<protein>
    <submittedName>
        <fullName evidence="2">DUF4130 domain-containing protein</fullName>
    </submittedName>
</protein>
<evidence type="ECO:0000313" key="2">
    <source>
        <dbReference type="EMBL" id="TXD94820.1"/>
    </source>
</evidence>
<sequence length="51" mass="6243">MNGIEIFVRFQLTKHKIYFATIEPDFNVLPIILQHFESRYADQKWIIYNIK</sequence>
<name>A0A5C7A1K5_9FLAO</name>
<dbReference type="Pfam" id="PF13566">
    <property type="entry name" value="DUF4130"/>
    <property type="match status" value="1"/>
</dbReference>
<organism evidence="2 3">
    <name type="scientific">Gillisia hiemivivida</name>
    <dbReference type="NCBI Taxonomy" id="291190"/>
    <lineage>
        <taxon>Bacteria</taxon>
        <taxon>Pseudomonadati</taxon>
        <taxon>Bacteroidota</taxon>
        <taxon>Flavobacteriia</taxon>
        <taxon>Flavobacteriales</taxon>
        <taxon>Flavobacteriaceae</taxon>
        <taxon>Gillisia</taxon>
    </lineage>
</organism>
<accession>A0A5C7A1K5</accession>
<dbReference type="Proteomes" id="UP000321367">
    <property type="component" value="Unassembled WGS sequence"/>
</dbReference>
<comment type="caution">
    <text evidence="2">The sequence shown here is derived from an EMBL/GenBank/DDBJ whole genome shotgun (WGS) entry which is preliminary data.</text>
</comment>
<keyword evidence="3" id="KW-1185">Reference proteome</keyword>